<dbReference type="PROSITE" id="PS51257">
    <property type="entry name" value="PROKAR_LIPOPROTEIN"/>
    <property type="match status" value="1"/>
</dbReference>
<dbReference type="RefSeq" id="WP_343071258.1">
    <property type="nucleotide sequence ID" value="NZ_JACHIV010000001.1"/>
</dbReference>
<keyword evidence="1" id="KW-1133">Transmembrane helix</keyword>
<gene>
    <name evidence="3" type="ORF">BJ969_001270</name>
</gene>
<proteinExistence type="predicted"/>
<feature type="transmembrane region" description="Helical" evidence="1">
    <location>
        <begin position="189"/>
        <end position="210"/>
    </location>
</feature>
<keyword evidence="1" id="KW-0472">Membrane</keyword>
<keyword evidence="4" id="KW-1185">Reference proteome</keyword>
<dbReference type="Proteomes" id="UP000580474">
    <property type="component" value="Unassembled WGS sequence"/>
</dbReference>
<evidence type="ECO:0000313" key="3">
    <source>
        <dbReference type="EMBL" id="MBB5068182.1"/>
    </source>
</evidence>
<sequence>MRGETMRGGPRATLMLLMALVGVLLSGCLHTDASVTLADDDTASGELLLTTETPDGQVPFRLRPPEDLANRVQVAPYSEQGRVGSRLTFKQLDFEELERLSNALSPSDSRYNVHLERQGSLVEFTTMLDLTPLADTDSSVQIELTAPGEVTTTNGKESSGVVTWAPEPGEVSELTATFQYSGSGMGVGFVWTMLLAGLTLCVVVAVAFLAQRSHERERAESDERVL</sequence>
<evidence type="ECO:0000259" key="2">
    <source>
        <dbReference type="Pfam" id="PF21946"/>
    </source>
</evidence>
<name>A0A840NG60_9PSEU</name>
<comment type="caution">
    <text evidence="3">The sequence shown here is derived from an EMBL/GenBank/DDBJ whole genome shotgun (WGS) entry which is preliminary data.</text>
</comment>
<evidence type="ECO:0000256" key="1">
    <source>
        <dbReference type="SAM" id="Phobius"/>
    </source>
</evidence>
<dbReference type="InterPro" id="IPR053807">
    <property type="entry name" value="LppM"/>
</dbReference>
<accession>A0A840NG60</accession>
<feature type="domain" description="LppM" evidence="2">
    <location>
        <begin position="31"/>
        <end position="180"/>
    </location>
</feature>
<dbReference type="EMBL" id="JACHIV010000001">
    <property type="protein sequence ID" value="MBB5068182.1"/>
    <property type="molecule type" value="Genomic_DNA"/>
</dbReference>
<reference evidence="3 4" key="1">
    <citation type="submission" date="2020-08" db="EMBL/GenBank/DDBJ databases">
        <title>Sequencing the genomes of 1000 actinobacteria strains.</title>
        <authorList>
            <person name="Klenk H.-P."/>
        </authorList>
    </citation>
    <scope>NUCLEOTIDE SEQUENCE [LARGE SCALE GENOMIC DNA]</scope>
    <source>
        <strain evidence="3 4">DSM 45582</strain>
    </source>
</reference>
<protein>
    <recommendedName>
        <fullName evidence="2">LppM domain-containing protein</fullName>
    </recommendedName>
</protein>
<keyword evidence="1" id="KW-0812">Transmembrane</keyword>
<dbReference type="Pfam" id="PF21946">
    <property type="entry name" value="LppM"/>
    <property type="match status" value="1"/>
</dbReference>
<evidence type="ECO:0000313" key="4">
    <source>
        <dbReference type="Proteomes" id="UP000580474"/>
    </source>
</evidence>
<organism evidence="3 4">
    <name type="scientific">Saccharopolyspora gloriosae</name>
    <dbReference type="NCBI Taxonomy" id="455344"/>
    <lineage>
        <taxon>Bacteria</taxon>
        <taxon>Bacillati</taxon>
        <taxon>Actinomycetota</taxon>
        <taxon>Actinomycetes</taxon>
        <taxon>Pseudonocardiales</taxon>
        <taxon>Pseudonocardiaceae</taxon>
        <taxon>Saccharopolyspora</taxon>
    </lineage>
</organism>
<dbReference type="AlphaFoldDB" id="A0A840NG60"/>